<organism evidence="9 10">
    <name type="scientific">Prorocentrum cordatum</name>
    <dbReference type="NCBI Taxonomy" id="2364126"/>
    <lineage>
        <taxon>Eukaryota</taxon>
        <taxon>Sar</taxon>
        <taxon>Alveolata</taxon>
        <taxon>Dinophyceae</taxon>
        <taxon>Prorocentrales</taxon>
        <taxon>Prorocentraceae</taxon>
        <taxon>Prorocentrum</taxon>
    </lineage>
</organism>
<dbReference type="Pfam" id="PF17753">
    <property type="entry name" value="Ig_mannosidase"/>
    <property type="match status" value="1"/>
</dbReference>
<evidence type="ECO:0000313" key="9">
    <source>
        <dbReference type="EMBL" id="CAK0805791.1"/>
    </source>
</evidence>
<dbReference type="Proteomes" id="UP001189429">
    <property type="component" value="Unassembled WGS sequence"/>
</dbReference>
<dbReference type="Gene3D" id="2.60.120.260">
    <property type="entry name" value="Galactose-binding domain-like"/>
    <property type="match status" value="1"/>
</dbReference>
<dbReference type="SUPFAM" id="SSF51445">
    <property type="entry name" value="(Trans)glycosidases"/>
    <property type="match status" value="1"/>
</dbReference>
<evidence type="ECO:0000256" key="3">
    <source>
        <dbReference type="ARBA" id="ARBA00022801"/>
    </source>
</evidence>
<dbReference type="Gene3D" id="3.20.20.80">
    <property type="entry name" value="Glycosidases"/>
    <property type="match status" value="1"/>
</dbReference>
<dbReference type="SUPFAM" id="SSF49785">
    <property type="entry name" value="Galactose-binding domain-like"/>
    <property type="match status" value="1"/>
</dbReference>
<dbReference type="SUPFAM" id="SSF49303">
    <property type="entry name" value="beta-Galactosidase/glucuronidase domain"/>
    <property type="match status" value="1"/>
</dbReference>
<dbReference type="Gene3D" id="2.60.40.10">
    <property type="entry name" value="Immunoglobulins"/>
    <property type="match status" value="2"/>
</dbReference>
<feature type="domain" description="Beta-mannosidase-like galactose-binding" evidence="8">
    <location>
        <begin position="29"/>
        <end position="200"/>
    </location>
</feature>
<evidence type="ECO:0000256" key="5">
    <source>
        <dbReference type="ARBA" id="ARBA00023295"/>
    </source>
</evidence>
<dbReference type="EMBL" id="CAUYUJ010003558">
    <property type="protein sequence ID" value="CAK0805791.1"/>
    <property type="molecule type" value="Genomic_DNA"/>
</dbReference>
<dbReference type="PANTHER" id="PTHR43730:SF1">
    <property type="entry name" value="BETA-MANNOSIDASE"/>
    <property type="match status" value="1"/>
</dbReference>
<comment type="caution">
    <text evidence="9">The sequence shown here is derived from an EMBL/GenBank/DDBJ whole genome shotgun (WGS) entry which is preliminary data.</text>
</comment>
<dbReference type="InterPro" id="IPR008979">
    <property type="entry name" value="Galactose-bd-like_sf"/>
</dbReference>
<dbReference type="InterPro" id="IPR036156">
    <property type="entry name" value="Beta-gal/glucu_dom_sf"/>
</dbReference>
<keyword evidence="5" id="KW-0326">Glycosidase</keyword>
<dbReference type="InterPro" id="IPR050887">
    <property type="entry name" value="Beta-mannosidase_GH2"/>
</dbReference>
<dbReference type="InterPro" id="IPR017853">
    <property type="entry name" value="GH"/>
</dbReference>
<feature type="domain" description="Beta-mannosidase Ig-fold" evidence="7">
    <location>
        <begin position="829"/>
        <end position="897"/>
    </location>
</feature>
<keyword evidence="3" id="KW-0378">Hydrolase</keyword>
<evidence type="ECO:0000256" key="4">
    <source>
        <dbReference type="ARBA" id="ARBA00023180"/>
    </source>
</evidence>
<feature type="chain" id="PRO_5046452216" description="beta-mannosidase" evidence="6">
    <location>
        <begin position="18"/>
        <end position="929"/>
    </location>
</feature>
<dbReference type="InterPro" id="IPR013783">
    <property type="entry name" value="Ig-like_fold"/>
</dbReference>
<evidence type="ECO:0000256" key="1">
    <source>
        <dbReference type="ARBA" id="ARBA00000829"/>
    </source>
</evidence>
<gene>
    <name evidence="9" type="ORF">PCOR1329_LOCUS12219</name>
</gene>
<sequence length="929" mass="101941">MVLQHIWVAVLWPLGCALHEVHLDKTGSWTLRNANGSISVQASNVSSTHLALMEAGVLEGDPFFRDNEVLWSWVARENWSYSGSFASTSDMLSRGSQVIHCRVETIAQVVLNGRVLGKTTNSFVEYEFDVSGLLRGIGEANTIDVHIESPLNYAVSEAGRYPYEVPEFDYTPEFGPNHHNFVRKSGSDWGWDWGPAFVPISGVASLRLVSRAVASLSGVTARQWHNPNGSVTLDVEAHISAVASGDAALRAVLAAPRTSSGVDGGTVSEAAGALQVAPGLRRVRLRLLVDAPRLWWPAGAGEQPLYALELRLSALGERRLGERAADESALRRRIGLRTAQLVQEPLPGGGTSFFFMVNGLEVFAKGSNMIPQDVFAPRAAEEAEWVLRSAHAANQNMVRVWGGGWYQPDAFYDLADELGVMIWQEMMFACAAYPAHRSFLESVSTEISQQALRLQHHASVVIWGGNNENEGYVQDQMGPKMGPAPHEVYLADYVKLYIDTGMTALRAVDPDVAFVDSSPSNGVISTEPYTKRWGDVNDVLRGDVHYYNYDADCEDFTTYPRAHFVSEHGFQSFPSFLAYQPFLSKSDWSRNSTELRRRQRHPEGQEQMLKMLGRHFRLPPEHAAGEAAQRKAFDDFLYLTQVQQSRCYETAIAQWRRLRADPSVKTMGVLYWQLNDIWPGPSWSSIERSGAWRLTHSAVQRSYDTLLPSLVVDKGKIRSFLTSDLASTVQATLHVALHRWGVQQRLEGAHVLSCNVTVAAGTSECPAIDLSAAMEIASCASADCFVSLEGSVMVGGVPKSLSAQAFLTPLKAANLPIASLQIGSPTKVATKRASVTVTSNATAVYVALESAAVVGRFVPNAFLIFPGDQVLVDFEAREAFDIDRWHAGLKIRSLRDTYDATLPYQGGGNGRGSVADPGGHRQDVVSLFQ</sequence>
<dbReference type="InterPro" id="IPR041625">
    <property type="entry name" value="Beta-mannosidase_Ig"/>
</dbReference>
<name>A0ABN9QIE2_9DINO</name>
<proteinExistence type="predicted"/>
<dbReference type="EC" id="3.2.1.25" evidence="2"/>
<keyword evidence="10" id="KW-1185">Reference proteome</keyword>
<evidence type="ECO:0000313" key="10">
    <source>
        <dbReference type="Proteomes" id="UP001189429"/>
    </source>
</evidence>
<evidence type="ECO:0000256" key="6">
    <source>
        <dbReference type="SAM" id="SignalP"/>
    </source>
</evidence>
<keyword evidence="6" id="KW-0732">Signal</keyword>
<evidence type="ECO:0000256" key="2">
    <source>
        <dbReference type="ARBA" id="ARBA00012754"/>
    </source>
</evidence>
<dbReference type="PANTHER" id="PTHR43730">
    <property type="entry name" value="BETA-MANNOSIDASE"/>
    <property type="match status" value="1"/>
</dbReference>
<evidence type="ECO:0000259" key="7">
    <source>
        <dbReference type="Pfam" id="PF17753"/>
    </source>
</evidence>
<dbReference type="Pfam" id="PF22666">
    <property type="entry name" value="Glyco_hydro_2_N2"/>
    <property type="match status" value="1"/>
</dbReference>
<evidence type="ECO:0000259" key="8">
    <source>
        <dbReference type="Pfam" id="PF22666"/>
    </source>
</evidence>
<accession>A0ABN9QIE2</accession>
<comment type="catalytic activity">
    <reaction evidence="1">
        <text>Hydrolysis of terminal, non-reducing beta-D-mannose residues in beta-D-mannosides.</text>
        <dbReference type="EC" id="3.2.1.25"/>
    </reaction>
</comment>
<protein>
    <recommendedName>
        <fullName evidence="2">beta-mannosidase</fullName>
        <ecNumber evidence="2">3.2.1.25</ecNumber>
    </recommendedName>
</protein>
<keyword evidence="4" id="KW-0325">Glycoprotein</keyword>
<reference evidence="9" key="1">
    <citation type="submission" date="2023-10" db="EMBL/GenBank/DDBJ databases">
        <authorList>
            <person name="Chen Y."/>
            <person name="Shah S."/>
            <person name="Dougan E. K."/>
            <person name="Thang M."/>
            <person name="Chan C."/>
        </authorList>
    </citation>
    <scope>NUCLEOTIDE SEQUENCE [LARGE SCALE GENOMIC DNA]</scope>
</reference>
<feature type="signal peptide" evidence="6">
    <location>
        <begin position="1"/>
        <end position="17"/>
    </location>
</feature>
<dbReference type="InterPro" id="IPR054593">
    <property type="entry name" value="Beta-mannosidase-like_N2"/>
</dbReference>